<dbReference type="CDD" id="cd00156">
    <property type="entry name" value="REC"/>
    <property type="match status" value="1"/>
</dbReference>
<dbReference type="InterPro" id="IPR001789">
    <property type="entry name" value="Sig_transdc_resp-reg_receiver"/>
</dbReference>
<dbReference type="PROSITE" id="PS50110">
    <property type="entry name" value="RESPONSE_REGULATORY"/>
    <property type="match status" value="1"/>
</dbReference>
<evidence type="ECO:0000313" key="3">
    <source>
        <dbReference type="EMBL" id="BDU75758.1"/>
    </source>
</evidence>
<reference evidence="3" key="1">
    <citation type="journal article" date="2023" name="Int. J. Syst. Evol. Microbiol.">
        <title>Mesoterricola silvestris gen. nov., sp. nov., Mesoterricola sediminis sp. nov., Geothrix oryzae sp. nov., Geothrix edaphica sp. nov., Geothrix rubra sp. nov., and Geothrix limicola sp. nov., six novel members of Acidobacteriota isolated from soils.</title>
        <authorList>
            <person name="Itoh H."/>
            <person name="Sugisawa Y."/>
            <person name="Mise K."/>
            <person name="Xu Z."/>
            <person name="Kuniyasu M."/>
            <person name="Ushijima N."/>
            <person name="Kawano K."/>
            <person name="Kobayashi E."/>
            <person name="Shiratori Y."/>
            <person name="Masuda Y."/>
            <person name="Senoo K."/>
        </authorList>
    </citation>
    <scope>NUCLEOTIDE SEQUENCE</scope>
    <source>
        <strain evidence="3">W786</strain>
    </source>
</reference>
<dbReference type="InterPro" id="IPR036890">
    <property type="entry name" value="HATPase_C_sf"/>
</dbReference>
<dbReference type="InterPro" id="IPR011006">
    <property type="entry name" value="CheY-like_superfamily"/>
</dbReference>
<dbReference type="Pfam" id="PF07228">
    <property type="entry name" value="SpoIIE"/>
    <property type="match status" value="1"/>
</dbReference>
<sequence length="577" mass="63566">MSPAAVVRDSVPAFSRQLTALLVEDDGPTRLFLSTLLAGTFKELHTARDGQEGLEAFRRTAPDIVLADQAMPRLSGLLMIAGIREADPKVPVIFITSTMDTEILVEAINLGISAFVPKPVTTPLLAKAISLVVGLLENDHLQRKTVEQELTLLQMKEKYHDLQQETAFRKELSILENEYLARPFRCGAGCGEWVAQVQYHPHDIMCGDSWSLRRLPDGGMLIYLADAMGKGLSAALTTSVGAHTFNLQVDGLPPEPFDFQLFIGRFTARMAKRLLEDEILSFLLAWLPGEAPVLETASFGMPPIQVDTGEGGVIRFLSDNPPLSPFADDFRTTRRPLAGAQALLFHTDGLNEAETTAGRLYRDHLQDDLRAAGSRDALWRAFRARVPEPADDVTFLLLSRMDLPVLWEATFVIPPRLAAVDALALDLEDLLAGPLGLAEPLRDALGTSLREALMNAYEHGRLGIDGREKRRLLEEGVWLDHLLEAEAQAEGDIRTHLSLCDRGPNLVFKATVADGGRGFQVPNAWPSERDLLALSGRGLKMIRKYSDGMTFNDSGNEITFFRAFPRSLHADRAHGLP</sequence>
<proteinExistence type="predicted"/>
<feature type="modified residue" description="4-aspartylphosphate" evidence="1">
    <location>
        <position position="68"/>
    </location>
</feature>
<feature type="domain" description="Response regulatory" evidence="2">
    <location>
        <begin position="19"/>
        <end position="133"/>
    </location>
</feature>
<dbReference type="PANTHER" id="PTHR43228:SF1">
    <property type="entry name" value="TWO-COMPONENT RESPONSE REGULATOR ARR22"/>
    <property type="match status" value="1"/>
</dbReference>
<dbReference type="SMART" id="SM00331">
    <property type="entry name" value="PP2C_SIG"/>
    <property type="match status" value="1"/>
</dbReference>
<gene>
    <name evidence="3" type="ORF">METESE_07160</name>
</gene>
<dbReference type="Pfam" id="PF13581">
    <property type="entry name" value="HATPase_c_2"/>
    <property type="match status" value="1"/>
</dbReference>
<dbReference type="Proteomes" id="UP001228113">
    <property type="component" value="Chromosome"/>
</dbReference>
<dbReference type="EMBL" id="AP027081">
    <property type="protein sequence ID" value="BDU75758.1"/>
    <property type="molecule type" value="Genomic_DNA"/>
</dbReference>
<evidence type="ECO:0000313" key="4">
    <source>
        <dbReference type="Proteomes" id="UP001228113"/>
    </source>
</evidence>
<dbReference type="RefSeq" id="WP_243329232.1">
    <property type="nucleotide sequence ID" value="NZ_AP027081.1"/>
</dbReference>
<dbReference type="AlphaFoldDB" id="A0AA48KES6"/>
<dbReference type="SMART" id="SM00448">
    <property type="entry name" value="REC"/>
    <property type="match status" value="1"/>
</dbReference>
<dbReference type="InterPro" id="IPR036457">
    <property type="entry name" value="PPM-type-like_dom_sf"/>
</dbReference>
<dbReference type="Gene3D" id="3.40.50.2300">
    <property type="match status" value="1"/>
</dbReference>
<organism evidence="3 4">
    <name type="scientific">Mesoterricola sediminis</name>
    <dbReference type="NCBI Taxonomy" id="2927980"/>
    <lineage>
        <taxon>Bacteria</taxon>
        <taxon>Pseudomonadati</taxon>
        <taxon>Acidobacteriota</taxon>
        <taxon>Holophagae</taxon>
        <taxon>Holophagales</taxon>
        <taxon>Holophagaceae</taxon>
        <taxon>Mesoterricola</taxon>
    </lineage>
</organism>
<evidence type="ECO:0000256" key="1">
    <source>
        <dbReference type="PROSITE-ProRule" id="PRU00169"/>
    </source>
</evidence>
<evidence type="ECO:0000259" key="2">
    <source>
        <dbReference type="PROSITE" id="PS50110"/>
    </source>
</evidence>
<name>A0AA48KES6_9BACT</name>
<dbReference type="PANTHER" id="PTHR43228">
    <property type="entry name" value="TWO-COMPONENT RESPONSE REGULATOR"/>
    <property type="match status" value="1"/>
</dbReference>
<dbReference type="Gene3D" id="3.30.565.10">
    <property type="entry name" value="Histidine kinase-like ATPase, C-terminal domain"/>
    <property type="match status" value="1"/>
</dbReference>
<protein>
    <submittedName>
        <fullName evidence="3">Fused response regulator/phosphatase</fullName>
    </submittedName>
</protein>
<dbReference type="KEGG" id="msea:METESE_07160"/>
<dbReference type="InterPro" id="IPR001932">
    <property type="entry name" value="PPM-type_phosphatase-like_dom"/>
</dbReference>
<dbReference type="Gene3D" id="3.60.40.10">
    <property type="entry name" value="PPM-type phosphatase domain"/>
    <property type="match status" value="1"/>
</dbReference>
<dbReference type="SUPFAM" id="SSF52172">
    <property type="entry name" value="CheY-like"/>
    <property type="match status" value="1"/>
</dbReference>
<dbReference type="GO" id="GO:0000160">
    <property type="term" value="P:phosphorelay signal transduction system"/>
    <property type="evidence" value="ECO:0007669"/>
    <property type="project" value="InterPro"/>
</dbReference>
<keyword evidence="4" id="KW-1185">Reference proteome</keyword>
<dbReference type="Pfam" id="PF00072">
    <property type="entry name" value="Response_reg"/>
    <property type="match status" value="1"/>
</dbReference>
<dbReference type="InterPro" id="IPR052048">
    <property type="entry name" value="ST_Response_Regulator"/>
</dbReference>
<keyword evidence="1" id="KW-0597">Phosphoprotein</keyword>
<accession>A0AA48KES6</accession>
<dbReference type="InterPro" id="IPR003594">
    <property type="entry name" value="HATPase_dom"/>
</dbReference>